<dbReference type="GO" id="GO:0006598">
    <property type="term" value="P:polyamine catabolic process"/>
    <property type="evidence" value="ECO:0007669"/>
    <property type="project" value="TreeGrafter"/>
</dbReference>
<dbReference type="InterPro" id="IPR029062">
    <property type="entry name" value="Class_I_gatase-like"/>
</dbReference>
<evidence type="ECO:0000313" key="1">
    <source>
        <dbReference type="EMBL" id="SVB16187.1"/>
    </source>
</evidence>
<dbReference type="CDD" id="cd01745">
    <property type="entry name" value="GATase1_2"/>
    <property type="match status" value="1"/>
</dbReference>
<dbReference type="Gene3D" id="3.40.50.880">
    <property type="match status" value="1"/>
</dbReference>
<dbReference type="InterPro" id="IPR044668">
    <property type="entry name" value="PuuD-like"/>
</dbReference>
<accession>A0A382BSM0</accession>
<dbReference type="PANTHER" id="PTHR43235:SF1">
    <property type="entry name" value="GLUTAMINE AMIDOTRANSFERASE PB2B2.05-RELATED"/>
    <property type="match status" value="1"/>
</dbReference>
<dbReference type="Pfam" id="PF07722">
    <property type="entry name" value="Peptidase_C26"/>
    <property type="match status" value="1"/>
</dbReference>
<gene>
    <name evidence="1" type="ORF">METZ01_LOCUS169041</name>
</gene>
<dbReference type="SUPFAM" id="SSF52317">
    <property type="entry name" value="Class I glutamine amidotransferase-like"/>
    <property type="match status" value="1"/>
</dbReference>
<protein>
    <submittedName>
        <fullName evidence="1">Uncharacterized protein</fullName>
    </submittedName>
</protein>
<dbReference type="PROSITE" id="PS51273">
    <property type="entry name" value="GATASE_TYPE_1"/>
    <property type="match status" value="1"/>
</dbReference>
<sequence length="237" mass="25640">MKTLPLIGITGRRKKGSDVTGVLAVQGELDIDLFFTNYGRQVSMAGGIPVLIPRDTSAEVVSKLDGIVLSGGADVDPAIHSPEEDPSLSKFEPGRDTHEFEILTEAIEKDIPILGICRGIQVINVHAGGTLFQDIPDHANIKKPYDDRHHKVRFATGSILSEIYGSEIKVNSLHHQAINKIGEGVKVVGWSSGGEATEEVIEAIEVDNSRILAVQWHPELLPGADPVFSWLTDQAAK</sequence>
<dbReference type="GO" id="GO:0005829">
    <property type="term" value="C:cytosol"/>
    <property type="evidence" value="ECO:0007669"/>
    <property type="project" value="TreeGrafter"/>
</dbReference>
<name>A0A382BSM0_9ZZZZ</name>
<dbReference type="GO" id="GO:0033969">
    <property type="term" value="F:gamma-glutamyl-gamma-aminobutyrate hydrolase activity"/>
    <property type="evidence" value="ECO:0007669"/>
    <property type="project" value="TreeGrafter"/>
</dbReference>
<dbReference type="PANTHER" id="PTHR43235">
    <property type="entry name" value="GLUTAMINE AMIDOTRANSFERASE PB2B2.05-RELATED"/>
    <property type="match status" value="1"/>
</dbReference>
<organism evidence="1">
    <name type="scientific">marine metagenome</name>
    <dbReference type="NCBI Taxonomy" id="408172"/>
    <lineage>
        <taxon>unclassified sequences</taxon>
        <taxon>metagenomes</taxon>
        <taxon>ecological metagenomes</taxon>
    </lineage>
</organism>
<dbReference type="EMBL" id="UINC01030947">
    <property type="protein sequence ID" value="SVB16187.1"/>
    <property type="molecule type" value="Genomic_DNA"/>
</dbReference>
<proteinExistence type="predicted"/>
<dbReference type="AlphaFoldDB" id="A0A382BSM0"/>
<dbReference type="InterPro" id="IPR011697">
    <property type="entry name" value="Peptidase_C26"/>
</dbReference>
<reference evidence="1" key="1">
    <citation type="submission" date="2018-05" db="EMBL/GenBank/DDBJ databases">
        <authorList>
            <person name="Lanie J.A."/>
            <person name="Ng W.-L."/>
            <person name="Kazmierczak K.M."/>
            <person name="Andrzejewski T.M."/>
            <person name="Davidsen T.M."/>
            <person name="Wayne K.J."/>
            <person name="Tettelin H."/>
            <person name="Glass J.I."/>
            <person name="Rusch D."/>
            <person name="Podicherti R."/>
            <person name="Tsui H.-C.T."/>
            <person name="Winkler M.E."/>
        </authorList>
    </citation>
    <scope>NUCLEOTIDE SEQUENCE</scope>
</reference>